<dbReference type="EMBL" id="CP028923">
    <property type="protein sequence ID" value="QCK16878.1"/>
    <property type="molecule type" value="Genomic_DNA"/>
</dbReference>
<evidence type="ECO:0008006" key="3">
    <source>
        <dbReference type="Google" id="ProtNLM"/>
    </source>
</evidence>
<accession>A0A4D7KBN8</accession>
<reference evidence="1 2" key="1">
    <citation type="submission" date="2018-04" db="EMBL/GenBank/DDBJ databases">
        <title>Complete genome uncultured novel isolate.</title>
        <authorList>
            <person name="Merlino G."/>
        </authorList>
    </citation>
    <scope>NUCLEOTIDE SEQUENCE [LARGE SCALE GENOMIC DNA]</scope>
    <source>
        <strain evidence="2">R1DC9</strain>
    </source>
</reference>
<name>A0A4D7KBN8_9BACT</name>
<organism evidence="1 2">
    <name type="scientific">Mangrovivirga cuniculi</name>
    <dbReference type="NCBI Taxonomy" id="2715131"/>
    <lineage>
        <taxon>Bacteria</taxon>
        <taxon>Pseudomonadati</taxon>
        <taxon>Bacteroidota</taxon>
        <taxon>Cytophagia</taxon>
        <taxon>Cytophagales</taxon>
        <taxon>Mangrovivirgaceae</taxon>
        <taxon>Mangrovivirga</taxon>
    </lineage>
</organism>
<gene>
    <name evidence="1" type="ORF">DCC35_20140</name>
</gene>
<dbReference type="KEGG" id="fpf:DCC35_20140"/>
<sequence>MLYLLFSSLIMFNPFSMGDGFKEVILTDTVNVNSHDDFDFEEMFSEYKKSRKKESDNFKLLVANKEDAYVSYIDGYFLKSQILIGKKVVGAIRYHVALQMIGEKIVLTIDNPTFLPYEKNRFGNLKPNYGREMPLSQISASRLDEKIIDEITSSYKSFSADYLQKLKNELISG</sequence>
<dbReference type="Proteomes" id="UP000298616">
    <property type="component" value="Chromosome"/>
</dbReference>
<keyword evidence="2" id="KW-1185">Reference proteome</keyword>
<evidence type="ECO:0000313" key="1">
    <source>
        <dbReference type="EMBL" id="QCK16878.1"/>
    </source>
</evidence>
<dbReference type="AlphaFoldDB" id="A0A4D7KBN8"/>
<protein>
    <recommendedName>
        <fullName evidence="3">DUF4468 domain-containing protein</fullName>
    </recommendedName>
</protein>
<proteinExistence type="predicted"/>
<evidence type="ECO:0000313" key="2">
    <source>
        <dbReference type="Proteomes" id="UP000298616"/>
    </source>
</evidence>